<dbReference type="Proteomes" id="UP001500457">
    <property type="component" value="Unassembled WGS sequence"/>
</dbReference>
<accession>A0ABP9EJA5</accession>
<evidence type="ECO:0000313" key="3">
    <source>
        <dbReference type="Proteomes" id="UP001500457"/>
    </source>
</evidence>
<dbReference type="EMBL" id="BAABHQ010000009">
    <property type="protein sequence ID" value="GAA4880797.1"/>
    <property type="molecule type" value="Genomic_DNA"/>
</dbReference>
<protein>
    <submittedName>
        <fullName evidence="2">Flavodoxin family protein</fullName>
    </submittedName>
</protein>
<proteinExistence type="predicted"/>
<dbReference type="RefSeq" id="WP_337993810.1">
    <property type="nucleotide sequence ID" value="NZ_BAABHQ010000009.1"/>
</dbReference>
<evidence type="ECO:0000259" key="1">
    <source>
        <dbReference type="PROSITE" id="PS50902"/>
    </source>
</evidence>
<comment type="caution">
    <text evidence="2">The sequence shown here is derived from an EMBL/GenBank/DDBJ whole genome shotgun (WGS) entry which is preliminary data.</text>
</comment>
<dbReference type="InterPro" id="IPR001226">
    <property type="entry name" value="Flavodoxin_CS"/>
</dbReference>
<keyword evidence="3" id="KW-1185">Reference proteome</keyword>
<feature type="domain" description="Flavodoxin-like" evidence="1">
    <location>
        <begin position="4"/>
        <end position="164"/>
    </location>
</feature>
<evidence type="ECO:0000313" key="2">
    <source>
        <dbReference type="EMBL" id="GAA4880797.1"/>
    </source>
</evidence>
<dbReference type="InterPro" id="IPR008254">
    <property type="entry name" value="Flavodoxin/NO_synth"/>
</dbReference>
<dbReference type="InterPro" id="IPR029039">
    <property type="entry name" value="Flavoprotein-like_sf"/>
</dbReference>
<dbReference type="PROSITE" id="PS50902">
    <property type="entry name" value="FLAVODOXIN_LIKE"/>
    <property type="match status" value="1"/>
</dbReference>
<gene>
    <name evidence="2" type="ORF">GCM10023203_34800</name>
</gene>
<dbReference type="PROSITE" id="PS00201">
    <property type="entry name" value="FLAVODOXIN"/>
    <property type="match status" value="1"/>
</dbReference>
<reference evidence="3" key="1">
    <citation type="journal article" date="2019" name="Int. J. Syst. Evol. Microbiol.">
        <title>The Global Catalogue of Microorganisms (GCM) 10K type strain sequencing project: providing services to taxonomists for standard genome sequencing and annotation.</title>
        <authorList>
            <consortium name="The Broad Institute Genomics Platform"/>
            <consortium name="The Broad Institute Genome Sequencing Center for Infectious Disease"/>
            <person name="Wu L."/>
            <person name="Ma J."/>
        </authorList>
    </citation>
    <scope>NUCLEOTIDE SEQUENCE [LARGE SCALE GENOMIC DNA]</scope>
    <source>
        <strain evidence="3">JCM 17983</strain>
    </source>
</reference>
<dbReference type="Pfam" id="PF00258">
    <property type="entry name" value="Flavodoxin_1"/>
    <property type="match status" value="1"/>
</dbReference>
<sequence length="175" mass="18222">MPRSLVVFESMYGNTEAVARAIADGVAAHLPVEVVEVGAAPTDPGEDLALLVVGGPTHAFGMSRPKTRRDAAARAGRPTVSPGPGVREWLEALRGRAGVTAAAFDTRVVRPRVPGSAARAIARRLRRHGLTTREGPHTFWVTGSEGPLLDGELERARAWGAALAEDVAVPAGGAP</sequence>
<organism evidence="2 3">
    <name type="scientific">Actinomycetospora straminea</name>
    <dbReference type="NCBI Taxonomy" id="663607"/>
    <lineage>
        <taxon>Bacteria</taxon>
        <taxon>Bacillati</taxon>
        <taxon>Actinomycetota</taxon>
        <taxon>Actinomycetes</taxon>
        <taxon>Pseudonocardiales</taxon>
        <taxon>Pseudonocardiaceae</taxon>
        <taxon>Actinomycetospora</taxon>
    </lineage>
</organism>
<name>A0ABP9EJA5_9PSEU</name>
<dbReference type="Gene3D" id="3.40.50.360">
    <property type="match status" value="1"/>
</dbReference>
<dbReference type="SUPFAM" id="SSF52218">
    <property type="entry name" value="Flavoproteins"/>
    <property type="match status" value="1"/>
</dbReference>